<gene>
    <name evidence="1" type="ORF">LPTSP2_22610</name>
</gene>
<evidence type="ECO:0000313" key="1">
    <source>
        <dbReference type="EMBL" id="GBF42968.1"/>
    </source>
</evidence>
<sequence length="190" mass="22452">MDEILNKMRQNSSAKLAHFFHTNQLKYTTRFLITLLLLVFIQCGVPKGEFGWTTTKMEEMDILEQHIQTITDYKMMRDDLIFSPTDTIHYVYQFSRNPGLETDFHISLNRYELDFVEIDIKKKRVEPDSLAIRDEFSLLRTGEYLIKIVHEGDTVDEVKFRVLPDEGYTQENLEQELAGDQTDEIIKYSR</sequence>
<evidence type="ECO:0000313" key="2">
    <source>
        <dbReference type="Proteomes" id="UP000245206"/>
    </source>
</evidence>
<accession>A0A2P2DED0</accession>
<dbReference type="OrthoDB" id="325297at2"/>
<name>A0A2P2DED0_9LEPT</name>
<dbReference type="AlphaFoldDB" id="A0A2P2DED0"/>
<protein>
    <submittedName>
        <fullName evidence="1">Lipoprotein</fullName>
    </submittedName>
</protein>
<reference evidence="2" key="1">
    <citation type="journal article" date="2019" name="Microbiol. Immunol.">
        <title>Molecular and phenotypic characterization of Leptospira johnsonii sp. nov., Leptospira ellinghausenii sp. nov. and Leptospira ryugenii sp. nov. isolated from soil and water in Japan.</title>
        <authorList>
            <person name="Masuzawa T."/>
            <person name="Saito M."/>
            <person name="Nakao R."/>
            <person name="Nikaido Y."/>
            <person name="Matsumoto M."/>
            <person name="Ogawa M."/>
            <person name="Yokoyama M."/>
            <person name="Hidaka Y."/>
            <person name="Tomita J."/>
            <person name="Sakakibara K."/>
            <person name="Suzuki K."/>
            <person name="Yasuda S."/>
            <person name="Sato H."/>
            <person name="Yamaguchi M."/>
            <person name="Yoshida S.I."/>
            <person name="Koizumi N."/>
            <person name="Kawamura Y."/>
        </authorList>
    </citation>
    <scope>NUCLEOTIDE SEQUENCE [LARGE SCALE GENOMIC DNA]</scope>
    <source>
        <strain evidence="2">E18</strain>
    </source>
</reference>
<comment type="caution">
    <text evidence="1">The sequence shown here is derived from an EMBL/GenBank/DDBJ whole genome shotgun (WGS) entry which is preliminary data.</text>
</comment>
<organism evidence="1 2">
    <name type="scientific">Leptospira ellinghausenii</name>
    <dbReference type="NCBI Taxonomy" id="1917822"/>
    <lineage>
        <taxon>Bacteria</taxon>
        <taxon>Pseudomonadati</taxon>
        <taxon>Spirochaetota</taxon>
        <taxon>Spirochaetia</taxon>
        <taxon>Leptospirales</taxon>
        <taxon>Leptospiraceae</taxon>
        <taxon>Leptospira</taxon>
    </lineage>
</organism>
<dbReference type="EMBL" id="BFAZ01000009">
    <property type="protein sequence ID" value="GBF42968.1"/>
    <property type="molecule type" value="Genomic_DNA"/>
</dbReference>
<keyword evidence="2" id="KW-1185">Reference proteome</keyword>
<proteinExistence type="predicted"/>
<dbReference type="Proteomes" id="UP000245206">
    <property type="component" value="Unassembled WGS sequence"/>
</dbReference>
<dbReference type="NCBIfam" id="NF047559">
    <property type="entry name" value="LIC_12238_fam"/>
    <property type="match status" value="1"/>
</dbReference>
<keyword evidence="1" id="KW-0449">Lipoprotein</keyword>